<evidence type="ECO:0000256" key="1">
    <source>
        <dbReference type="ARBA" id="ARBA00004442"/>
    </source>
</evidence>
<evidence type="ECO:0000256" key="2">
    <source>
        <dbReference type="ARBA" id="ARBA00022729"/>
    </source>
</evidence>
<dbReference type="InterPro" id="IPR011990">
    <property type="entry name" value="TPR-like_helical_dom_sf"/>
</dbReference>
<dbReference type="InterPro" id="IPR033985">
    <property type="entry name" value="SusD-like_N"/>
</dbReference>
<evidence type="ECO:0000256" key="4">
    <source>
        <dbReference type="ARBA" id="ARBA00023237"/>
    </source>
</evidence>
<evidence type="ECO:0000259" key="5">
    <source>
        <dbReference type="Pfam" id="PF07980"/>
    </source>
</evidence>
<evidence type="ECO:0000256" key="3">
    <source>
        <dbReference type="ARBA" id="ARBA00023136"/>
    </source>
</evidence>
<feature type="domain" description="SusD-like N-terminal" evidence="6">
    <location>
        <begin position="106"/>
        <end position="226"/>
    </location>
</feature>
<accession>A0A5J4SEI5</accession>
<keyword evidence="2" id="KW-0732">Signal</keyword>
<keyword evidence="4" id="KW-0998">Cell outer membrane</keyword>
<gene>
    <name evidence="7" type="ORF">EZS27_008647</name>
</gene>
<comment type="caution">
    <text evidence="7">The sequence shown here is derived from an EMBL/GenBank/DDBJ whole genome shotgun (WGS) entry which is preliminary data.</text>
</comment>
<dbReference type="Pfam" id="PF14322">
    <property type="entry name" value="SusD-like_3"/>
    <property type="match status" value="1"/>
</dbReference>
<keyword evidence="3" id="KW-0472">Membrane</keyword>
<dbReference type="InterPro" id="IPR012944">
    <property type="entry name" value="SusD_RagB_dom"/>
</dbReference>
<dbReference type="SUPFAM" id="SSF48452">
    <property type="entry name" value="TPR-like"/>
    <property type="match status" value="1"/>
</dbReference>
<evidence type="ECO:0000259" key="6">
    <source>
        <dbReference type="Pfam" id="PF14322"/>
    </source>
</evidence>
<comment type="subcellular location">
    <subcellularLocation>
        <location evidence="1">Cell outer membrane</location>
    </subcellularLocation>
</comment>
<organism evidence="7">
    <name type="scientific">termite gut metagenome</name>
    <dbReference type="NCBI Taxonomy" id="433724"/>
    <lineage>
        <taxon>unclassified sequences</taxon>
        <taxon>metagenomes</taxon>
        <taxon>organismal metagenomes</taxon>
    </lineage>
</organism>
<dbReference type="Gene3D" id="1.25.40.390">
    <property type="match status" value="1"/>
</dbReference>
<name>A0A5J4SEI5_9ZZZZ</name>
<dbReference type="Pfam" id="PF07980">
    <property type="entry name" value="SusD_RagB"/>
    <property type="match status" value="1"/>
</dbReference>
<dbReference type="EMBL" id="SNRY01000257">
    <property type="protein sequence ID" value="KAA6343671.1"/>
    <property type="molecule type" value="Genomic_DNA"/>
</dbReference>
<protein>
    <recommendedName>
        <fullName evidence="8">RagB/SusD family nutrient uptake outer membrane protein</fullName>
    </recommendedName>
</protein>
<dbReference type="PROSITE" id="PS51257">
    <property type="entry name" value="PROKAR_LIPOPROTEIN"/>
    <property type="match status" value="1"/>
</dbReference>
<sequence length="629" mass="71027">MKNIKYQWIMLLALSLSFVGCESVMDDKKNLESLVADDVWQDPILIKGFMDNVLTGKDAINGIPEWERELRNHTEESYGQYGNKVVYDEILISGDYGRSGGNLDHWSYTAIRNINKFLENVDKCPKEKLLPATRNQYVAQMLVLRAWLYFDMVRSYGGVPLILNEQRLDDDLNVSRAKTSECITQIVKDLDDAIAFGEDFPMKWTGNDAGRISRAVALALKARILLYYACPQFSKETPAGTKSVEVRWQEAYAASQAAVQQLSTAGYGLFRPNPADAEAAIQNYFDMFTEDNEIDTNPEMVWVRRYAYPIATSGIDEAFRGGMGVPLEMTNAFAKADGTPYTDLVLPAAGAPGSTLTTSTVPFWIDREPRFYTTIAYNGCIFPLYVSGSGLTGDEDATGRLRHFYLFNGGQAPYGDPRRMESSGLSMRKFIDDAQKYHTTDGNRSGRDWPLIRYAEVLLNYAETAVKTGHESDALQVLRDIRKRAGIPQGTNNYGIGTPSGDALILTILKERQVELAYESFRYYDLRRWRVYTDALNGFKLNGMVRHGIKPDPKGGYPTYEALAALDIANEPASYFAMFEDQIHSLDANPINFTERQYFYRLSYEGHIKKNPKLEQTILWEGGTFNPYE</sequence>
<evidence type="ECO:0008006" key="8">
    <source>
        <dbReference type="Google" id="ProtNLM"/>
    </source>
</evidence>
<evidence type="ECO:0000313" key="7">
    <source>
        <dbReference type="EMBL" id="KAA6343671.1"/>
    </source>
</evidence>
<proteinExistence type="predicted"/>
<feature type="domain" description="RagB/SusD" evidence="5">
    <location>
        <begin position="321"/>
        <end position="620"/>
    </location>
</feature>
<dbReference type="AlphaFoldDB" id="A0A5J4SEI5"/>
<dbReference type="GO" id="GO:0009279">
    <property type="term" value="C:cell outer membrane"/>
    <property type="evidence" value="ECO:0007669"/>
    <property type="project" value="UniProtKB-SubCell"/>
</dbReference>
<reference evidence="7" key="1">
    <citation type="submission" date="2019-03" db="EMBL/GenBank/DDBJ databases">
        <title>Single cell metagenomics reveals metabolic interactions within the superorganism composed of flagellate Streblomastix strix and complex community of Bacteroidetes bacteria on its surface.</title>
        <authorList>
            <person name="Treitli S.C."/>
            <person name="Kolisko M."/>
            <person name="Husnik F."/>
            <person name="Keeling P."/>
            <person name="Hampl V."/>
        </authorList>
    </citation>
    <scope>NUCLEOTIDE SEQUENCE</scope>
    <source>
        <strain evidence="7">STM</strain>
    </source>
</reference>